<evidence type="ECO:0000313" key="3">
    <source>
        <dbReference type="Proteomes" id="UP000031668"/>
    </source>
</evidence>
<reference evidence="2 3" key="1">
    <citation type="journal article" date="2014" name="Genome Biol. Evol.">
        <title>The genome of the myxosporean Thelohanellus kitauei shows adaptations to nutrient acquisition within its fish host.</title>
        <authorList>
            <person name="Yang Y."/>
            <person name="Xiong J."/>
            <person name="Zhou Z."/>
            <person name="Huo F."/>
            <person name="Miao W."/>
            <person name="Ran C."/>
            <person name="Liu Y."/>
            <person name="Zhang J."/>
            <person name="Feng J."/>
            <person name="Wang M."/>
            <person name="Wang M."/>
            <person name="Wang L."/>
            <person name="Yao B."/>
        </authorList>
    </citation>
    <scope>NUCLEOTIDE SEQUENCE [LARGE SCALE GENOMIC DNA]</scope>
    <source>
        <strain evidence="2">Wuqing</strain>
    </source>
</reference>
<dbReference type="AlphaFoldDB" id="A0A0C2NI07"/>
<evidence type="ECO:0000313" key="2">
    <source>
        <dbReference type="EMBL" id="KII73622.1"/>
    </source>
</evidence>
<comment type="caution">
    <text evidence="2">The sequence shown here is derived from an EMBL/GenBank/DDBJ whole genome shotgun (WGS) entry which is preliminary data.</text>
</comment>
<keyword evidence="3" id="KW-1185">Reference proteome</keyword>
<dbReference type="EMBL" id="JWZT01000745">
    <property type="protein sequence ID" value="KII73622.1"/>
    <property type="molecule type" value="Genomic_DNA"/>
</dbReference>
<sequence>MPPNTTCVIDDALDTSNALSQNVSSQLKSRIHTPEPSSPPPSSHDSSDNKSLDLLADSAMMHLFFLDENIDRNRTVSQNLDKILIHMQKILNDVDCPPKVDSTKEQEDLVINQILECFKWCIDSIKYR</sequence>
<evidence type="ECO:0000256" key="1">
    <source>
        <dbReference type="SAM" id="MobiDB-lite"/>
    </source>
</evidence>
<accession>A0A0C2NI07</accession>
<dbReference type="Proteomes" id="UP000031668">
    <property type="component" value="Unassembled WGS sequence"/>
</dbReference>
<gene>
    <name evidence="2" type="ORF">RF11_06565</name>
</gene>
<feature type="region of interest" description="Disordered" evidence="1">
    <location>
        <begin position="19"/>
        <end position="51"/>
    </location>
</feature>
<dbReference type="OrthoDB" id="2279155at2759"/>
<organism evidence="2 3">
    <name type="scientific">Thelohanellus kitauei</name>
    <name type="common">Myxosporean</name>
    <dbReference type="NCBI Taxonomy" id="669202"/>
    <lineage>
        <taxon>Eukaryota</taxon>
        <taxon>Metazoa</taxon>
        <taxon>Cnidaria</taxon>
        <taxon>Myxozoa</taxon>
        <taxon>Myxosporea</taxon>
        <taxon>Bivalvulida</taxon>
        <taxon>Platysporina</taxon>
        <taxon>Myxobolidae</taxon>
        <taxon>Thelohanellus</taxon>
    </lineage>
</organism>
<name>A0A0C2NI07_THEKT</name>
<protein>
    <submittedName>
        <fullName evidence="2">Uncharacterized protein</fullName>
    </submittedName>
</protein>
<feature type="compositionally biased region" description="Polar residues" evidence="1">
    <location>
        <begin position="19"/>
        <end position="28"/>
    </location>
</feature>
<proteinExistence type="predicted"/>